<reference evidence="2 3" key="1">
    <citation type="journal article" date="2014" name="Int. J. Syst. Evol. Microbiol.">
        <title>Complete genome sequence of Corynebacterium casei LMG S-19264T (=DSM 44701T), isolated from a smear-ripened cheese.</title>
        <authorList>
            <consortium name="US DOE Joint Genome Institute (JGI-PGF)"/>
            <person name="Walter F."/>
            <person name="Albersmeier A."/>
            <person name="Kalinowski J."/>
            <person name="Ruckert C."/>
        </authorList>
    </citation>
    <scope>NUCLEOTIDE SEQUENCE [LARGE SCALE GENOMIC DNA]</scope>
    <source>
        <strain evidence="2 3">JCM 4205</strain>
    </source>
</reference>
<dbReference type="InterPro" id="IPR007709">
    <property type="entry name" value="N-FG_amidohydro"/>
</dbReference>
<accession>A0AAV4KE55</accession>
<evidence type="ECO:0008006" key="4">
    <source>
        <dbReference type="Google" id="ProtNLM"/>
    </source>
</evidence>
<evidence type="ECO:0000313" key="2">
    <source>
        <dbReference type="EMBL" id="GGR17994.1"/>
    </source>
</evidence>
<organism evidence="2 3">
    <name type="scientific">Streptomyces cinereoruber</name>
    <dbReference type="NCBI Taxonomy" id="67260"/>
    <lineage>
        <taxon>Bacteria</taxon>
        <taxon>Bacillati</taxon>
        <taxon>Actinomycetota</taxon>
        <taxon>Actinomycetes</taxon>
        <taxon>Kitasatosporales</taxon>
        <taxon>Streptomycetaceae</taxon>
        <taxon>Streptomyces</taxon>
    </lineage>
</organism>
<dbReference type="AlphaFoldDB" id="A0AAV4KE55"/>
<dbReference type="Pfam" id="PF05013">
    <property type="entry name" value="FGase"/>
    <property type="match status" value="1"/>
</dbReference>
<name>A0AAV4KE55_9ACTN</name>
<evidence type="ECO:0000256" key="1">
    <source>
        <dbReference type="SAM" id="MobiDB-lite"/>
    </source>
</evidence>
<sequence length="292" mass="30254">MTPRAGSGEDPGMNETPRADTAGTNGTPGASSFHLLPGAPDSPVLLHVPHSSRAVPADVRAGILLGDDALERELDHITDAHTAEIAAAATAAAGTAPWRFVNRLSRLVVDPERFPDEREEMAAAGMGAVYTRTTHRAALRPAGFDPAPLIDRYFAPYAAGMAGAVADRLAATGRAVVIDVHSYPSAPLPYELHGDGPRPPVCLGTDAFHTPPALLDAAREALGGFGGVGTDSPFAGTYVPLAYYGREPRVHALMVEMRRDLYMREPGGAAGPGAAALGAALAELVDAVSRTA</sequence>
<protein>
    <recommendedName>
        <fullName evidence="4">N-formylglutamate amidohydrolase</fullName>
    </recommendedName>
</protein>
<dbReference type="SUPFAM" id="SSF53187">
    <property type="entry name" value="Zn-dependent exopeptidases"/>
    <property type="match status" value="1"/>
</dbReference>
<proteinExistence type="predicted"/>
<dbReference type="EMBL" id="BMSJ01000003">
    <property type="protein sequence ID" value="GGR17994.1"/>
    <property type="molecule type" value="Genomic_DNA"/>
</dbReference>
<evidence type="ECO:0000313" key="3">
    <source>
        <dbReference type="Proteomes" id="UP000642014"/>
    </source>
</evidence>
<gene>
    <name evidence="2" type="ORF">GCM10010497_20000</name>
</gene>
<dbReference type="Gene3D" id="3.40.630.40">
    <property type="entry name" value="Zn-dependent exopeptidases"/>
    <property type="match status" value="1"/>
</dbReference>
<dbReference type="Proteomes" id="UP000642014">
    <property type="component" value="Unassembled WGS sequence"/>
</dbReference>
<feature type="region of interest" description="Disordered" evidence="1">
    <location>
        <begin position="1"/>
        <end position="36"/>
    </location>
</feature>
<comment type="caution">
    <text evidence="2">The sequence shown here is derived from an EMBL/GenBank/DDBJ whole genome shotgun (WGS) entry which is preliminary data.</text>
</comment>